<dbReference type="EnsemblMetazoa" id="Aqu2.1.02354_001">
    <property type="protein sequence ID" value="Aqu2.1.02354_001"/>
    <property type="gene ID" value="Aqu2.1.02354"/>
</dbReference>
<dbReference type="AlphaFoldDB" id="A0A1X7SJW7"/>
<protein>
    <recommendedName>
        <fullName evidence="2">TTF-type domain-containing protein</fullName>
    </recommendedName>
</protein>
<dbReference type="PANTHER" id="PTHR45749:SF21">
    <property type="entry name" value="DUF4371 DOMAIN-CONTAINING PROTEIN"/>
    <property type="match status" value="1"/>
</dbReference>
<evidence type="ECO:0000259" key="2">
    <source>
        <dbReference type="SMART" id="SM00597"/>
    </source>
</evidence>
<sequence length="233" mass="25677">MAKKPKQSEKTARSSPTTTGHNTTSTTSTTTACVTATAVTNTHITTTNSTIVSDSSIPPAITTTTTTSISNPPRDIAQSKGDPPKPTGIKFSLHLFGSSKRSFQASWYANFKWLEYFIERDAAFCYPCRFFGVSPNPALVSTGFRDGKNAKGSTGILSTHHEKCSTHHDAILSWNLYKDTFVNNSSVAVHIERGRHRTIEDNRIYIKSIIECILFCCQQGLALRGHREVIDYP</sequence>
<dbReference type="PANTHER" id="PTHR45749">
    <property type="match status" value="1"/>
</dbReference>
<feature type="compositionally biased region" description="Basic and acidic residues" evidence="1">
    <location>
        <begin position="1"/>
        <end position="12"/>
    </location>
</feature>
<feature type="compositionally biased region" description="Low complexity" evidence="1">
    <location>
        <begin position="17"/>
        <end position="27"/>
    </location>
</feature>
<dbReference type="OrthoDB" id="1739706at2759"/>
<proteinExistence type="predicted"/>
<evidence type="ECO:0000256" key="1">
    <source>
        <dbReference type="SAM" id="MobiDB-lite"/>
    </source>
</evidence>
<evidence type="ECO:0000313" key="3">
    <source>
        <dbReference type="EnsemblMetazoa" id="Aqu2.1.02354_001"/>
    </source>
</evidence>
<accession>A0A1X7SJW7</accession>
<feature type="compositionally biased region" description="Low complexity" evidence="1">
    <location>
        <begin position="62"/>
        <end position="73"/>
    </location>
</feature>
<dbReference type="OMA" id="HREVIDY"/>
<name>A0A1X7SJW7_AMPQE</name>
<feature type="region of interest" description="Disordered" evidence="1">
    <location>
        <begin position="1"/>
        <end position="27"/>
    </location>
</feature>
<feature type="region of interest" description="Disordered" evidence="1">
    <location>
        <begin position="62"/>
        <end position="84"/>
    </location>
</feature>
<dbReference type="PROSITE" id="PS51257">
    <property type="entry name" value="PROKAR_LIPOPROTEIN"/>
    <property type="match status" value="1"/>
</dbReference>
<reference evidence="3" key="1">
    <citation type="submission" date="2017-05" db="UniProtKB">
        <authorList>
            <consortium name="EnsemblMetazoa"/>
        </authorList>
    </citation>
    <scope>IDENTIFICATION</scope>
</reference>
<organism evidence="3">
    <name type="scientific">Amphimedon queenslandica</name>
    <name type="common">Sponge</name>
    <dbReference type="NCBI Taxonomy" id="400682"/>
    <lineage>
        <taxon>Eukaryota</taxon>
        <taxon>Metazoa</taxon>
        <taxon>Porifera</taxon>
        <taxon>Demospongiae</taxon>
        <taxon>Heteroscleromorpha</taxon>
        <taxon>Haplosclerida</taxon>
        <taxon>Niphatidae</taxon>
        <taxon>Amphimedon</taxon>
    </lineage>
</organism>
<dbReference type="InterPro" id="IPR006580">
    <property type="entry name" value="Znf_TTF"/>
</dbReference>
<dbReference type="SMART" id="SM00597">
    <property type="entry name" value="ZnF_TTF"/>
    <property type="match status" value="1"/>
</dbReference>
<dbReference type="InParanoid" id="A0A1X7SJW7"/>
<feature type="domain" description="TTF-type" evidence="2">
    <location>
        <begin position="99"/>
        <end position="197"/>
    </location>
</feature>